<evidence type="ECO:0000259" key="11">
    <source>
        <dbReference type="PROSITE" id="PS50114"/>
    </source>
</evidence>
<evidence type="ECO:0000256" key="8">
    <source>
        <dbReference type="ARBA" id="ARBA00023242"/>
    </source>
</evidence>
<dbReference type="SUPFAM" id="SSF101936">
    <property type="entry name" value="DNA-binding pseudobarrel domain"/>
    <property type="match status" value="1"/>
</dbReference>
<dbReference type="InterPro" id="IPR013088">
    <property type="entry name" value="Znf_NHR/GATA"/>
</dbReference>
<dbReference type="InterPro" id="IPR015300">
    <property type="entry name" value="DNA-bd_pseudobarrel_sf"/>
</dbReference>
<dbReference type="Gene3D" id="3.30.50.10">
    <property type="entry name" value="Erythroid Transcription Factor GATA-1, subunit A"/>
    <property type="match status" value="1"/>
</dbReference>
<dbReference type="GO" id="GO:0043565">
    <property type="term" value="F:sequence-specific DNA binding"/>
    <property type="evidence" value="ECO:0007669"/>
    <property type="project" value="InterPro"/>
</dbReference>
<dbReference type="PANTHER" id="PTHR46813:SF16">
    <property type="entry name" value="GATA TRANSCRIPTION FACTOR 18"/>
    <property type="match status" value="1"/>
</dbReference>
<proteinExistence type="inferred from homology"/>
<reference evidence="13" key="1">
    <citation type="journal article" date="2017" name="Plant J.">
        <title>The pomegranate (Punica granatum L.) genome and the genomics of punicalagin biosynthesis.</title>
        <authorList>
            <person name="Qin G."/>
            <person name="Xu C."/>
            <person name="Ming R."/>
            <person name="Tang H."/>
            <person name="Guyot R."/>
            <person name="Kramer E.M."/>
            <person name="Hu Y."/>
            <person name="Yi X."/>
            <person name="Qi Y."/>
            <person name="Xu X."/>
            <person name="Gao Z."/>
            <person name="Pan H."/>
            <person name="Jian J."/>
            <person name="Tian Y."/>
            <person name="Yue Z."/>
            <person name="Xu Y."/>
        </authorList>
    </citation>
    <scope>NUCLEOTIDE SEQUENCE [LARGE SCALE GENOMIC DNA]</scope>
    <source>
        <strain evidence="13">cv. Dabenzi</strain>
    </source>
</reference>
<dbReference type="SUPFAM" id="SSF57716">
    <property type="entry name" value="Glucocorticoid receptor-like (DNA-binding domain)"/>
    <property type="match status" value="1"/>
</dbReference>
<dbReference type="Pfam" id="PF00320">
    <property type="entry name" value="GATA"/>
    <property type="match status" value="1"/>
</dbReference>
<dbReference type="CDD" id="cd00202">
    <property type="entry name" value="ZnF_GATA"/>
    <property type="match status" value="1"/>
</dbReference>
<gene>
    <name evidence="12" type="ORF">CDL15_Pgr026535</name>
</gene>
<keyword evidence="6" id="KW-0238">DNA-binding</keyword>
<dbReference type="GO" id="GO:0008270">
    <property type="term" value="F:zinc ion binding"/>
    <property type="evidence" value="ECO:0007669"/>
    <property type="project" value="UniProtKB-KW"/>
</dbReference>
<dbReference type="GO" id="GO:0006355">
    <property type="term" value="P:regulation of DNA-templated transcription"/>
    <property type="evidence" value="ECO:0007669"/>
    <property type="project" value="InterPro"/>
</dbReference>
<dbReference type="EMBL" id="MTKT01003950">
    <property type="protein sequence ID" value="OWM73436.1"/>
    <property type="molecule type" value="Genomic_DNA"/>
</dbReference>
<protein>
    <recommendedName>
        <fullName evidence="11">GATA-type domain-containing protein</fullName>
    </recommendedName>
</protein>
<evidence type="ECO:0000256" key="2">
    <source>
        <dbReference type="ARBA" id="ARBA00022723"/>
    </source>
</evidence>
<evidence type="ECO:0000256" key="6">
    <source>
        <dbReference type="ARBA" id="ARBA00023125"/>
    </source>
</evidence>
<dbReference type="Gene3D" id="2.40.330.10">
    <property type="entry name" value="DNA-binding pseudobarrel domain"/>
    <property type="match status" value="1"/>
</dbReference>
<evidence type="ECO:0000256" key="7">
    <source>
        <dbReference type="ARBA" id="ARBA00023163"/>
    </source>
</evidence>
<feature type="domain" description="GATA-type" evidence="11">
    <location>
        <begin position="251"/>
        <end position="297"/>
    </location>
</feature>
<evidence type="ECO:0000256" key="9">
    <source>
        <dbReference type="ARBA" id="ARBA00024019"/>
    </source>
</evidence>
<evidence type="ECO:0000256" key="5">
    <source>
        <dbReference type="ARBA" id="ARBA00023015"/>
    </source>
</evidence>
<dbReference type="InterPro" id="IPR000679">
    <property type="entry name" value="Znf_GATA"/>
</dbReference>
<accession>A0A218WLC2</accession>
<keyword evidence="4" id="KW-0862">Zinc</keyword>
<keyword evidence="8" id="KW-0539">Nucleus</keyword>
<evidence type="ECO:0000256" key="1">
    <source>
        <dbReference type="ARBA" id="ARBA00004123"/>
    </source>
</evidence>
<evidence type="ECO:0000313" key="13">
    <source>
        <dbReference type="Proteomes" id="UP000197138"/>
    </source>
</evidence>
<dbReference type="GO" id="GO:0005634">
    <property type="term" value="C:nucleus"/>
    <property type="evidence" value="ECO:0007669"/>
    <property type="project" value="UniProtKB-SubCell"/>
</dbReference>
<comment type="caution">
    <text evidence="12">The sequence shown here is derived from an EMBL/GenBank/DDBJ whole genome shotgun (WGS) entry which is preliminary data.</text>
</comment>
<dbReference type="AlphaFoldDB" id="A0A218WLC2"/>
<evidence type="ECO:0000256" key="4">
    <source>
        <dbReference type="ARBA" id="ARBA00022833"/>
    </source>
</evidence>
<organism evidence="12 13">
    <name type="scientific">Punica granatum</name>
    <name type="common">Pomegranate</name>
    <dbReference type="NCBI Taxonomy" id="22663"/>
    <lineage>
        <taxon>Eukaryota</taxon>
        <taxon>Viridiplantae</taxon>
        <taxon>Streptophyta</taxon>
        <taxon>Embryophyta</taxon>
        <taxon>Tracheophyta</taxon>
        <taxon>Spermatophyta</taxon>
        <taxon>Magnoliopsida</taxon>
        <taxon>eudicotyledons</taxon>
        <taxon>Gunneridae</taxon>
        <taxon>Pentapetalae</taxon>
        <taxon>rosids</taxon>
        <taxon>malvids</taxon>
        <taxon>Myrtales</taxon>
        <taxon>Lythraceae</taxon>
        <taxon>Punica</taxon>
    </lineage>
</organism>
<comment type="similarity">
    <text evidence="9">Belongs to the type IV zinc-finger family. Class B subfamily.</text>
</comment>
<keyword evidence="5" id="KW-0805">Transcription regulation</keyword>
<keyword evidence="7" id="KW-0804">Transcription</keyword>
<dbReference type="Proteomes" id="UP000197138">
    <property type="component" value="Unassembled WGS sequence"/>
</dbReference>
<dbReference type="SMART" id="SM00401">
    <property type="entry name" value="ZnF_GATA"/>
    <property type="match status" value="1"/>
</dbReference>
<keyword evidence="3 10" id="KW-0863">Zinc-finger</keyword>
<dbReference type="PANTHER" id="PTHR46813">
    <property type="entry name" value="GATA TRANSCRIPTION FACTOR 18"/>
    <property type="match status" value="1"/>
</dbReference>
<evidence type="ECO:0000256" key="3">
    <source>
        <dbReference type="ARBA" id="ARBA00022771"/>
    </source>
</evidence>
<keyword evidence="2" id="KW-0479">Metal-binding</keyword>
<evidence type="ECO:0000256" key="10">
    <source>
        <dbReference type="PROSITE-ProRule" id="PRU00094"/>
    </source>
</evidence>
<sequence length="408" mass="45556">MNSNWLQGKMKKIDEEVDGMGKSSAGMDLTLRLGLPEENNVNVRSNPIGLMRNSRGNPIGPVRVPRTAPMAAPYQLPNFTALNCPDQMNVAPCNSGLMRDKSLEAGAPFFPQRTGERNIGGRPRESHLFPRPNPAGHGGGLANFPATSTISSPSPPPSSAGYNYNYQNPSYARFPASPAAPMNGNNGFPMSTARKYLEEVMVDSSGAPPGNSIANNNTSYMYNGRNSSMPRRGLGSNAPVQNPIKRCSNYNCNTTDTPMWRRGPFGPKTLCNACGIKYRKEEEKQKVKTARALGNSRAGRWNHLANQGKTEDALFHPLRMLNSKTRGRYCLESFSRRLTPTRVGKPNRLMISKKYAVKHFPCIRESWDGHEGRENYVDDTKLVFQERLMKVWKFRYCHWRASHSMFAY</sequence>
<dbReference type="PROSITE" id="PS50114">
    <property type="entry name" value="GATA_ZN_FINGER_2"/>
    <property type="match status" value="1"/>
</dbReference>
<name>A0A218WLC2_PUNGR</name>
<evidence type="ECO:0000313" key="12">
    <source>
        <dbReference type="EMBL" id="OWM73436.1"/>
    </source>
</evidence>
<comment type="subcellular location">
    <subcellularLocation>
        <location evidence="1">Nucleus</location>
    </subcellularLocation>
</comment>